<organism evidence="1 2">
    <name type="scientific">Bacteriophage sp</name>
    <dbReference type="NCBI Taxonomy" id="38018"/>
    <lineage>
        <taxon>Viruses</taxon>
    </lineage>
</organism>
<name>A0ABY5T2I0_9VIRU</name>
<reference evidence="1" key="1">
    <citation type="submission" date="2022-07" db="EMBL/GenBank/DDBJ databases">
        <authorList>
            <person name="Nishijima S."/>
        </authorList>
    </citation>
    <scope>NUCLEOTIDE SEQUENCE</scope>
    <source>
        <strain evidence="1">1827_77749</strain>
    </source>
</reference>
<evidence type="ECO:0000313" key="1">
    <source>
        <dbReference type="EMBL" id="UVN06030.1"/>
    </source>
</evidence>
<dbReference type="EMBL" id="OP031061">
    <property type="protein sequence ID" value="UVN06030.1"/>
    <property type="molecule type" value="Genomic_DNA"/>
</dbReference>
<sequence length="122" mass="14208">MNVKVNYPEYWAKRKNRISKDLFDKLYETAKREAVVSDEYGSYKPGTFLHRNTIVTVELENNLWVAHIWSEQPIGMPLIKEVRNTFIPGNIEVAMVMGTRKQEDHLKGVILMEIPTNNDSEQ</sequence>
<evidence type="ECO:0000313" key="2">
    <source>
        <dbReference type="Proteomes" id="UP001160508"/>
    </source>
</evidence>
<protein>
    <submittedName>
        <fullName evidence="1">Uncharacterized protein</fullName>
    </submittedName>
</protein>
<accession>A0ABY5T2I0</accession>
<keyword evidence="2" id="KW-1185">Reference proteome</keyword>
<dbReference type="Proteomes" id="UP001160508">
    <property type="component" value="Segment"/>
</dbReference>
<proteinExistence type="predicted"/>